<dbReference type="Gene3D" id="3.40.50.1000">
    <property type="entry name" value="HAD superfamily/HAD-like"/>
    <property type="match status" value="1"/>
</dbReference>
<accession>A0ABZ0YZ97</accession>
<protein>
    <submittedName>
        <fullName evidence="1">Phosphoheptose isomerase</fullName>
    </submittedName>
</protein>
<dbReference type="InterPro" id="IPR036412">
    <property type="entry name" value="HAD-like_sf"/>
</dbReference>
<dbReference type="EMBL" id="OR769219">
    <property type="protein sequence ID" value="WQJ51139.1"/>
    <property type="molecule type" value="Genomic_DNA"/>
</dbReference>
<keyword evidence="2" id="KW-1185">Reference proteome</keyword>
<dbReference type="Proteomes" id="UP001348805">
    <property type="component" value="Segment"/>
</dbReference>
<dbReference type="InterPro" id="IPR023214">
    <property type="entry name" value="HAD_sf"/>
</dbReference>
<name>A0ABZ0YZ97_9CAUD</name>
<organism evidence="1 2">
    <name type="scientific">phage Lak_Megaphage_RVC_AP3_GC26</name>
    <dbReference type="NCBI Taxonomy" id="3109225"/>
    <lineage>
        <taxon>Viruses</taxon>
        <taxon>Duplodnaviria</taxon>
        <taxon>Heunggongvirae</taxon>
        <taxon>Uroviricota</taxon>
        <taxon>Caudoviricetes</taxon>
        <taxon>Caudoviricetes code 15 clade</taxon>
    </lineage>
</organism>
<evidence type="ECO:0000313" key="1">
    <source>
        <dbReference type="EMBL" id="WQJ51139.1"/>
    </source>
</evidence>
<proteinExistence type="predicted"/>
<evidence type="ECO:0000313" key="2">
    <source>
        <dbReference type="Proteomes" id="UP001348805"/>
    </source>
</evidence>
<sequence>MEINYCESGHPFTTERCVQRLITEYNKHKNLIIAFDFDNTVFDYHKEGNQYEYDDVIDLLKYCYDLGMTLVLYTCEENIDKIKWKINWCKEYMGFTPHYVNKSPVLKQSYKNGKIYYNILLDDRAGLNEAYSILINVVSYIEKDKGLIK</sequence>
<dbReference type="GO" id="GO:0016853">
    <property type="term" value="F:isomerase activity"/>
    <property type="evidence" value="ECO:0007669"/>
    <property type="project" value="UniProtKB-KW"/>
</dbReference>
<reference evidence="1 2" key="1">
    <citation type="submission" date="2023-11" db="EMBL/GenBank/DDBJ databases">
        <authorList>
            <person name="Cook R."/>
            <person name="Crisci M."/>
            <person name="Pye H."/>
            <person name="Adriaenssens E."/>
            <person name="Santini J."/>
        </authorList>
    </citation>
    <scope>NUCLEOTIDE SEQUENCE [LARGE SCALE GENOMIC DNA]</scope>
    <source>
        <strain evidence="1">Lak_Megaphage_RVC_AP3_GC26</strain>
    </source>
</reference>
<keyword evidence="1" id="KW-0413">Isomerase</keyword>
<dbReference type="SUPFAM" id="SSF56784">
    <property type="entry name" value="HAD-like"/>
    <property type="match status" value="1"/>
</dbReference>